<evidence type="ECO:0000313" key="3">
    <source>
        <dbReference type="Proteomes" id="UP001153365"/>
    </source>
</evidence>
<protein>
    <recommendedName>
        <fullName evidence="1">AAA ATPase AAA+ lid domain-containing protein</fullName>
    </recommendedName>
</protein>
<keyword evidence="3" id="KW-1185">Reference proteome</keyword>
<name>A0AAV0B023_PHAPC</name>
<dbReference type="AlphaFoldDB" id="A0AAV0B023"/>
<dbReference type="InterPro" id="IPR041569">
    <property type="entry name" value="AAA_lid_3"/>
</dbReference>
<dbReference type="Gene3D" id="1.10.8.60">
    <property type="match status" value="1"/>
</dbReference>
<sequence length="144" mass="15317">MVSSSFDPFLTSLSSSSSTTATSIMLLSCLSSSSNALAADTHGYVGSDVASLCSEAAMQQIRENMDLIDLDKDTIEAEGLDSLGVIMDNFCFALGTSILLLSEILWLSTLATGLHLLLLQLGYPNVLKNQKYGGSQIILKAYPD</sequence>
<feature type="domain" description="AAA ATPase AAA+ lid" evidence="1">
    <location>
        <begin position="35"/>
        <end position="71"/>
    </location>
</feature>
<dbReference type="Pfam" id="PF17862">
    <property type="entry name" value="AAA_lid_3"/>
    <property type="match status" value="1"/>
</dbReference>
<reference evidence="2" key="1">
    <citation type="submission" date="2022-06" db="EMBL/GenBank/DDBJ databases">
        <authorList>
            <consortium name="SYNGENTA / RWTH Aachen University"/>
        </authorList>
    </citation>
    <scope>NUCLEOTIDE SEQUENCE</scope>
</reference>
<comment type="caution">
    <text evidence="2">The sequence shown here is derived from an EMBL/GenBank/DDBJ whole genome shotgun (WGS) entry which is preliminary data.</text>
</comment>
<dbReference type="Proteomes" id="UP001153365">
    <property type="component" value="Unassembled WGS sequence"/>
</dbReference>
<evidence type="ECO:0000313" key="2">
    <source>
        <dbReference type="EMBL" id="CAH7674668.1"/>
    </source>
</evidence>
<organism evidence="2 3">
    <name type="scientific">Phakopsora pachyrhizi</name>
    <name type="common">Asian soybean rust disease fungus</name>
    <dbReference type="NCBI Taxonomy" id="170000"/>
    <lineage>
        <taxon>Eukaryota</taxon>
        <taxon>Fungi</taxon>
        <taxon>Dikarya</taxon>
        <taxon>Basidiomycota</taxon>
        <taxon>Pucciniomycotina</taxon>
        <taxon>Pucciniomycetes</taxon>
        <taxon>Pucciniales</taxon>
        <taxon>Phakopsoraceae</taxon>
        <taxon>Phakopsora</taxon>
    </lineage>
</organism>
<proteinExistence type="predicted"/>
<dbReference type="EMBL" id="CALTRL010002098">
    <property type="protein sequence ID" value="CAH7674668.1"/>
    <property type="molecule type" value="Genomic_DNA"/>
</dbReference>
<evidence type="ECO:0000259" key="1">
    <source>
        <dbReference type="Pfam" id="PF17862"/>
    </source>
</evidence>
<gene>
    <name evidence="2" type="ORF">PPACK8108_LOCUS9590</name>
</gene>
<accession>A0AAV0B023</accession>